<organism evidence="2">
    <name type="scientific">Picea sitchensis</name>
    <name type="common">Sitka spruce</name>
    <name type="synonym">Pinus sitchensis</name>
    <dbReference type="NCBI Taxonomy" id="3332"/>
    <lineage>
        <taxon>Eukaryota</taxon>
        <taxon>Viridiplantae</taxon>
        <taxon>Streptophyta</taxon>
        <taxon>Embryophyta</taxon>
        <taxon>Tracheophyta</taxon>
        <taxon>Spermatophyta</taxon>
        <taxon>Pinopsida</taxon>
        <taxon>Pinidae</taxon>
        <taxon>Conifers I</taxon>
        <taxon>Pinales</taxon>
        <taxon>Pinaceae</taxon>
        <taxon>Picea</taxon>
    </lineage>
</organism>
<keyword evidence="1" id="KW-0732">Signal</keyword>
<protein>
    <recommendedName>
        <fullName evidence="3">Secreted protein</fullName>
    </recommendedName>
</protein>
<evidence type="ECO:0000256" key="1">
    <source>
        <dbReference type="SAM" id="SignalP"/>
    </source>
</evidence>
<dbReference type="EMBL" id="EF083585">
    <property type="protein sequence ID" value="ABK22926.1"/>
    <property type="molecule type" value="mRNA"/>
</dbReference>
<accession>A9NQL5</accession>
<name>A9NQL5_PICSI</name>
<evidence type="ECO:0008006" key="3">
    <source>
        <dbReference type="Google" id="ProtNLM"/>
    </source>
</evidence>
<feature type="chain" id="PRO_5013175215" description="Secreted protein" evidence="1">
    <location>
        <begin position="16"/>
        <end position="74"/>
    </location>
</feature>
<evidence type="ECO:0000313" key="2">
    <source>
        <dbReference type="EMBL" id="ABK22926.1"/>
    </source>
</evidence>
<proteinExistence type="evidence at transcript level"/>
<feature type="signal peptide" evidence="1">
    <location>
        <begin position="1"/>
        <end position="15"/>
    </location>
</feature>
<reference evidence="2" key="1">
    <citation type="journal article" date="2008" name="BMC Genomics">
        <title>A conifer genomics resource of 200,000 spruce (Picea spp.) ESTs and 6,464 high-quality, sequence-finished full-length cDNAs for Sitka spruce (Picea sitchensis).</title>
        <authorList>
            <person name="Ralph S.G."/>
            <person name="Chun H.J."/>
            <person name="Kolosova N."/>
            <person name="Cooper D."/>
            <person name="Oddy C."/>
            <person name="Ritland C.E."/>
            <person name="Kirkpatrick R."/>
            <person name="Moore R."/>
            <person name="Barber S."/>
            <person name="Holt R.A."/>
            <person name="Jones S.J."/>
            <person name="Marra M.A."/>
            <person name="Douglas C.J."/>
            <person name="Ritland K."/>
            <person name="Bohlmann J."/>
        </authorList>
    </citation>
    <scope>NUCLEOTIDE SEQUENCE</scope>
    <source>
        <tissue evidence="2">Green portion of the leader tissue</tissue>
    </source>
</reference>
<sequence>MIPILVLVFSPLTLWIPTIRRFTVICTTISRYYSGFMFRLHMPLLHNTRIDIIRTRLFSCSERIEGQIGFSQGV</sequence>
<dbReference type="AlphaFoldDB" id="A9NQL5"/>